<evidence type="ECO:0000256" key="1">
    <source>
        <dbReference type="SAM" id="MobiDB-lite"/>
    </source>
</evidence>
<dbReference type="PRINTS" id="PR00371">
    <property type="entry name" value="FPNCR"/>
</dbReference>
<evidence type="ECO:0000313" key="3">
    <source>
        <dbReference type="EMBL" id="EFW92976.1"/>
    </source>
</evidence>
<evidence type="ECO:0000313" key="5">
    <source>
        <dbReference type="Proteomes" id="UP000003751"/>
    </source>
</evidence>
<dbReference type="GO" id="GO:0016491">
    <property type="term" value="F:oxidoreductase activity"/>
    <property type="evidence" value="ECO:0007669"/>
    <property type="project" value="InterPro"/>
</dbReference>
<dbReference type="SUPFAM" id="SSF52343">
    <property type="entry name" value="Ferredoxin reductase-like, C-terminal NADP-linked domain"/>
    <property type="match status" value="1"/>
</dbReference>
<dbReference type="AlphaFoldDB" id="E7QR68"/>
<dbReference type="Proteomes" id="UP000184203">
    <property type="component" value="Unassembled WGS sequence"/>
</dbReference>
<dbReference type="InterPro" id="IPR050415">
    <property type="entry name" value="MRET"/>
</dbReference>
<accession>E7QR68</accession>
<proteinExistence type="predicted"/>
<reference evidence="3 5" key="1">
    <citation type="journal article" date="2014" name="ISME J.">
        <title>Trehalose/2-sulfotrehalose biosynthesis and glycine-betaine uptake are widely spread mechanisms for osmoadaptation in the Halobacteriales.</title>
        <authorList>
            <person name="Youssef N.H."/>
            <person name="Savage-Ashlock K.N."/>
            <person name="McCully A.L."/>
            <person name="Luedtke B."/>
            <person name="Shaw E.I."/>
            <person name="Hoff W.D."/>
            <person name="Elshahed M.S."/>
        </authorList>
    </citation>
    <scope>NUCLEOTIDE SEQUENCE [LARGE SCALE GENOMIC DNA]</scope>
    <source>
        <strain evidence="3 5">DX253</strain>
    </source>
</reference>
<dbReference type="PROSITE" id="PS51384">
    <property type="entry name" value="FAD_FR"/>
    <property type="match status" value="1"/>
</dbReference>
<dbReference type="PRINTS" id="PR00406">
    <property type="entry name" value="CYTB5RDTASE"/>
</dbReference>
<evidence type="ECO:0000259" key="2">
    <source>
        <dbReference type="PROSITE" id="PS51384"/>
    </source>
</evidence>
<keyword evidence="6" id="KW-1185">Reference proteome</keyword>
<dbReference type="EMBL" id="FRAN01000005">
    <property type="protein sequence ID" value="SHL17741.1"/>
    <property type="molecule type" value="Genomic_DNA"/>
</dbReference>
<dbReference type="Gene3D" id="3.40.50.80">
    <property type="entry name" value="Nucleotide-binding domain of ferredoxin-NADP reductase (FNR) module"/>
    <property type="match status" value="1"/>
</dbReference>
<dbReference type="Proteomes" id="UP000003751">
    <property type="component" value="Unassembled WGS sequence"/>
</dbReference>
<evidence type="ECO:0000313" key="6">
    <source>
        <dbReference type="Proteomes" id="UP000184203"/>
    </source>
</evidence>
<feature type="region of interest" description="Disordered" evidence="1">
    <location>
        <begin position="37"/>
        <end position="61"/>
    </location>
</feature>
<feature type="domain" description="FAD-binding FR-type" evidence="2">
    <location>
        <begin position="1"/>
        <end position="107"/>
    </location>
</feature>
<sequence length="241" mass="27145">MREVEITSIHRMTPRVKQFELVADEAFEYEPGHHTHLHFEREGDDGDGETEDGEVVRPYTATGLPGTNSITLAIKRYDDGTASVYMHDREPGDTIEIEELDGNLYLRDLDSDVAFVSTGTGITPMMAMVKQYLRDGTGHATFLYGEKTQEDVMYRETLDQLEAEHENLTVVYSLSDEDWSGRTGHVQAHIEDVVPDPEATDFYCCGVPGMVVETTEKLADIGVPDERIYSEGWEKDEVSEE</sequence>
<dbReference type="InterPro" id="IPR017927">
    <property type="entry name" value="FAD-bd_FR_type"/>
</dbReference>
<dbReference type="InterPro" id="IPR017938">
    <property type="entry name" value="Riboflavin_synthase-like_b-brl"/>
</dbReference>
<gene>
    <name evidence="4" type="ORF">SAMN05444342_3145</name>
    <name evidence="3" type="ORF">ZOD2009_06454</name>
</gene>
<dbReference type="STRING" id="797209.GCA_000376445_03909"/>
<name>E7QR68_HALPU</name>
<dbReference type="PATRIC" id="fig|797209.4.peg.1282"/>
<dbReference type="Pfam" id="PF00970">
    <property type="entry name" value="FAD_binding_6"/>
    <property type="match status" value="1"/>
</dbReference>
<protein>
    <submittedName>
        <fullName evidence="3">Conserved hypohtetical protein containing oxidoreductase FAD/NAD(P)-binding domain</fullName>
    </submittedName>
    <submittedName>
        <fullName evidence="4">Ferredoxin-NADP reductase</fullName>
    </submittedName>
</protein>
<dbReference type="SUPFAM" id="SSF63380">
    <property type="entry name" value="Riboflavin synthase domain-like"/>
    <property type="match status" value="1"/>
</dbReference>
<dbReference type="InterPro" id="IPR001433">
    <property type="entry name" value="OxRdtase_FAD/NAD-bd"/>
</dbReference>
<feature type="compositionally biased region" description="Acidic residues" evidence="1">
    <location>
        <begin position="42"/>
        <end position="53"/>
    </location>
</feature>
<dbReference type="OrthoDB" id="35401at2157"/>
<dbReference type="eggNOG" id="arCOG02200">
    <property type="taxonomic scope" value="Archaea"/>
</dbReference>
<dbReference type="InterPro" id="IPR001709">
    <property type="entry name" value="Flavoprot_Pyr_Nucl_cyt_Rdtase"/>
</dbReference>
<dbReference type="RefSeq" id="WP_007978128.1">
    <property type="nucleotide sequence ID" value="NZ_AEMG01000005.1"/>
</dbReference>
<dbReference type="PANTHER" id="PTHR47354:SF5">
    <property type="entry name" value="PROTEIN RFBI"/>
    <property type="match status" value="1"/>
</dbReference>
<dbReference type="PANTHER" id="PTHR47354">
    <property type="entry name" value="NADH OXIDOREDUCTASE HCR"/>
    <property type="match status" value="1"/>
</dbReference>
<dbReference type="Gene3D" id="2.40.30.10">
    <property type="entry name" value="Translation factors"/>
    <property type="match status" value="1"/>
</dbReference>
<dbReference type="InterPro" id="IPR008333">
    <property type="entry name" value="Cbr1-like_FAD-bd_dom"/>
</dbReference>
<evidence type="ECO:0000313" key="4">
    <source>
        <dbReference type="EMBL" id="SHL17741.1"/>
    </source>
</evidence>
<dbReference type="Pfam" id="PF00175">
    <property type="entry name" value="NAD_binding_1"/>
    <property type="match status" value="1"/>
</dbReference>
<reference evidence="6" key="2">
    <citation type="submission" date="2016-11" db="EMBL/GenBank/DDBJ databases">
        <authorList>
            <person name="Varghese N."/>
            <person name="Submissions S."/>
        </authorList>
    </citation>
    <scope>NUCLEOTIDE SEQUENCE [LARGE SCALE GENOMIC DNA]</scope>
    <source>
        <strain evidence="6">DX253</strain>
    </source>
</reference>
<dbReference type="InterPro" id="IPR039261">
    <property type="entry name" value="FNR_nucleotide-bd"/>
</dbReference>
<organism evidence="3 5">
    <name type="scientific">Haladaptatus paucihalophilus DX253</name>
    <dbReference type="NCBI Taxonomy" id="797209"/>
    <lineage>
        <taxon>Archaea</taxon>
        <taxon>Methanobacteriati</taxon>
        <taxon>Methanobacteriota</taxon>
        <taxon>Stenosarchaea group</taxon>
        <taxon>Halobacteria</taxon>
        <taxon>Halobacteriales</taxon>
        <taxon>Haladaptataceae</taxon>
        <taxon>Haladaptatus</taxon>
    </lineage>
</organism>
<reference evidence="4" key="3">
    <citation type="submission" date="2016-11" db="EMBL/GenBank/DDBJ databases">
        <authorList>
            <person name="Jaros S."/>
            <person name="Januszkiewicz K."/>
            <person name="Wedrychowicz H."/>
        </authorList>
    </citation>
    <scope>NUCLEOTIDE SEQUENCE [LARGE SCALE GENOMIC DNA]</scope>
    <source>
        <strain evidence="4">DX253</strain>
    </source>
</reference>
<dbReference type="EMBL" id="AEMG01000005">
    <property type="protein sequence ID" value="EFW92976.1"/>
    <property type="molecule type" value="Genomic_DNA"/>
</dbReference>